<dbReference type="PANTHER" id="PTHR33923:SF2">
    <property type="entry name" value="CALMODULIN-BINDING PROTEIN-RELATED"/>
    <property type="match status" value="1"/>
</dbReference>
<feature type="compositionally biased region" description="Polar residues" evidence="1">
    <location>
        <begin position="1"/>
        <end position="17"/>
    </location>
</feature>
<feature type="region of interest" description="Disordered" evidence="1">
    <location>
        <begin position="1"/>
        <end position="20"/>
    </location>
</feature>
<name>A0A0D3BQR8_BRAOL</name>
<evidence type="ECO:0008006" key="4">
    <source>
        <dbReference type="Google" id="ProtNLM"/>
    </source>
</evidence>
<proteinExistence type="predicted"/>
<evidence type="ECO:0000313" key="3">
    <source>
        <dbReference type="Proteomes" id="UP000032141"/>
    </source>
</evidence>
<accession>A0A0D3BQR8</accession>
<dbReference type="HOGENOM" id="CLU_1295978_0_0_1"/>
<organism evidence="2 3">
    <name type="scientific">Brassica oleracea var. oleracea</name>
    <dbReference type="NCBI Taxonomy" id="109376"/>
    <lineage>
        <taxon>Eukaryota</taxon>
        <taxon>Viridiplantae</taxon>
        <taxon>Streptophyta</taxon>
        <taxon>Embryophyta</taxon>
        <taxon>Tracheophyta</taxon>
        <taxon>Spermatophyta</taxon>
        <taxon>Magnoliopsida</taxon>
        <taxon>eudicotyledons</taxon>
        <taxon>Gunneridae</taxon>
        <taxon>Pentapetalae</taxon>
        <taxon>rosids</taxon>
        <taxon>malvids</taxon>
        <taxon>Brassicales</taxon>
        <taxon>Brassicaceae</taxon>
        <taxon>Brassiceae</taxon>
        <taxon>Brassica</taxon>
    </lineage>
</organism>
<keyword evidence="3" id="KW-1185">Reference proteome</keyword>
<feature type="region of interest" description="Disordered" evidence="1">
    <location>
        <begin position="29"/>
        <end position="119"/>
    </location>
</feature>
<dbReference type="GO" id="GO:0005516">
    <property type="term" value="F:calmodulin binding"/>
    <property type="evidence" value="ECO:0007669"/>
    <property type="project" value="InterPro"/>
</dbReference>
<evidence type="ECO:0000256" key="1">
    <source>
        <dbReference type="SAM" id="MobiDB-lite"/>
    </source>
</evidence>
<evidence type="ECO:0000313" key="2">
    <source>
        <dbReference type="EnsemblPlants" id="Bo4g026960.1"/>
    </source>
</evidence>
<dbReference type="PANTHER" id="PTHR33923">
    <property type="entry name" value="CALMODULIN-BINDING PROTEIN-RELATED"/>
    <property type="match status" value="1"/>
</dbReference>
<dbReference type="Gramene" id="Bo4g026960.1">
    <property type="protein sequence ID" value="Bo4g026960.1"/>
    <property type="gene ID" value="Bo4g026960"/>
</dbReference>
<protein>
    <recommendedName>
        <fullName evidence="4">Calmodulin-binding domain-containing protein</fullName>
    </recommendedName>
</protein>
<dbReference type="EnsemblPlants" id="Bo4g026960.1">
    <property type="protein sequence ID" value="Bo4g026960.1"/>
    <property type="gene ID" value="Bo4g026960"/>
</dbReference>
<dbReference type="Proteomes" id="UP000032141">
    <property type="component" value="Chromosome C4"/>
</dbReference>
<dbReference type="InterPro" id="IPR044681">
    <property type="entry name" value="PICBP-like"/>
</dbReference>
<reference evidence="2 3" key="1">
    <citation type="journal article" date="2014" name="Genome Biol.">
        <title>Transcriptome and methylome profiling reveals relics of genome dominance in the mesopolyploid Brassica oleracea.</title>
        <authorList>
            <person name="Parkin I.A."/>
            <person name="Koh C."/>
            <person name="Tang H."/>
            <person name="Robinson S.J."/>
            <person name="Kagale S."/>
            <person name="Clarke W.E."/>
            <person name="Town C.D."/>
            <person name="Nixon J."/>
            <person name="Krishnakumar V."/>
            <person name="Bidwell S.L."/>
            <person name="Denoeud F."/>
            <person name="Belcram H."/>
            <person name="Links M.G."/>
            <person name="Just J."/>
            <person name="Clarke C."/>
            <person name="Bender T."/>
            <person name="Huebert T."/>
            <person name="Mason A.S."/>
            <person name="Pires J.C."/>
            <person name="Barker G."/>
            <person name="Moore J."/>
            <person name="Walley P.G."/>
            <person name="Manoli S."/>
            <person name="Batley J."/>
            <person name="Edwards D."/>
            <person name="Nelson M.N."/>
            <person name="Wang X."/>
            <person name="Paterson A.H."/>
            <person name="King G."/>
            <person name="Bancroft I."/>
            <person name="Chalhoub B."/>
            <person name="Sharpe A.G."/>
        </authorList>
    </citation>
    <scope>NUCLEOTIDE SEQUENCE</scope>
    <source>
        <strain evidence="2 3">cv. TO1000</strain>
    </source>
</reference>
<dbReference type="AlphaFoldDB" id="A0A0D3BQR8"/>
<sequence length="213" mass="24145">MVQRKTCQATESYNLQPETRFGQEHLKSLGPEMMMMKKRTKPKRKVIDSPVSQSGKPQTPPKKHDLVVVKGTGMSPNYMKGTSSSEARKENKSRLNQKKNQPGLKHESRHGVNTKPSSRMVRGLTKVPSFKRCSQRATCSSTLKESKFPDYLMLHDDEAVSGTSVLKVCPYTYCSLNGHLHKLYILQETEFEVSEESFQGRFCGDVCRGEERV</sequence>
<reference evidence="2" key="2">
    <citation type="submission" date="2015-03" db="UniProtKB">
        <authorList>
            <consortium name="EnsemblPlants"/>
        </authorList>
    </citation>
    <scope>IDENTIFICATION</scope>
</reference>
<dbReference type="STRING" id="109376.A0A0D3BQR8"/>